<evidence type="ECO:0000256" key="8">
    <source>
        <dbReference type="ARBA" id="ARBA00023170"/>
    </source>
</evidence>
<keyword evidence="16" id="KW-1185">Reference proteome</keyword>
<evidence type="ECO:0000256" key="5">
    <source>
        <dbReference type="ARBA" id="ARBA00022989"/>
    </source>
</evidence>
<evidence type="ECO:0000313" key="15">
    <source>
        <dbReference type="EMBL" id="KAJ8034579.1"/>
    </source>
</evidence>
<dbReference type="GO" id="GO:0007166">
    <property type="term" value="P:cell surface receptor signaling pathway"/>
    <property type="evidence" value="ECO:0007669"/>
    <property type="project" value="TreeGrafter"/>
</dbReference>
<keyword evidence="8" id="KW-0675">Receptor</keyword>
<keyword evidence="4 13" id="KW-0732">Signal</keyword>
<keyword evidence="3 12" id="KW-0812">Transmembrane</keyword>
<evidence type="ECO:0000256" key="12">
    <source>
        <dbReference type="SAM" id="Phobius"/>
    </source>
</evidence>
<dbReference type="AlphaFoldDB" id="A0A9Q1BXW7"/>
<evidence type="ECO:0000256" key="4">
    <source>
        <dbReference type="ARBA" id="ARBA00022729"/>
    </source>
</evidence>
<evidence type="ECO:0000256" key="7">
    <source>
        <dbReference type="ARBA" id="ARBA00023157"/>
    </source>
</evidence>
<feature type="signal peptide" evidence="13">
    <location>
        <begin position="1"/>
        <end position="27"/>
    </location>
</feature>
<evidence type="ECO:0000313" key="16">
    <source>
        <dbReference type="Proteomes" id="UP001152320"/>
    </source>
</evidence>
<dbReference type="InterPro" id="IPR003599">
    <property type="entry name" value="Ig_sub"/>
</dbReference>
<dbReference type="GO" id="GO:0006955">
    <property type="term" value="P:immune response"/>
    <property type="evidence" value="ECO:0007669"/>
    <property type="project" value="TreeGrafter"/>
</dbReference>
<keyword evidence="5 12" id="KW-1133">Transmembrane helix</keyword>
<feature type="domain" description="Ig-like" evidence="14">
    <location>
        <begin position="130"/>
        <end position="234"/>
    </location>
</feature>
<dbReference type="SUPFAM" id="SSF48726">
    <property type="entry name" value="Immunoglobulin"/>
    <property type="match status" value="2"/>
</dbReference>
<keyword evidence="9" id="KW-0325">Glycoprotein</keyword>
<keyword evidence="2" id="KW-1003">Cell membrane</keyword>
<sequence length="1044" mass="117974">MDATQKVCLWIILGIFLLAIKSSTTNASITCDSVYYIGIGEKVEISCEYPLPFLSVRWYRGEGSTPIAHIDDGTKQLTGGYDITVSGGLIINDVTLQDEGNYTISVLDRSGGNERKTIALYVRVALTTNPYLEGCLSSKYALCSSIQENLRATTLVCTTQGARPAANLEWYTIKEGGFNIVNRTVSEVEKNVTSLMHTSSSILSYDPHTFALQSFTCRATGDAVKVPLDTTTLVEGLKRPALISQNNISVEINSSHDLMCSESLYQIGQWKIIYRNGTSLVISEMYPGHLSGDCAYNERCNVQNDGSLTINRIGLSDEATYECLYFDGYETGVNIANISVIVKPNPPAILIEDCTDSNECTIDVIKSGTLTASVFGARPPVGLLCKETTLTGSDKVLFNDQSLVEDHGDSRTFDTIYTVAYDIPECSAPVHVVCKVSSNSPHQTLSPVNIYLATDSDGCSESGGQVILVVVVVIVFLVLIAAVITIVFFKRNQVIRGFPFGSIKEEHPTDEETMPLTGKANFVRLLQELCDEQEKIPKEEFQELMEHKDRISEFSVDDFTVFLRENFKDKKISQLTFVHITGQLFNTNQLSQEKLLTSLYALLKTNVLTREELTHMILQYSMLYKMDIKIVSKDEEKDGLVMVTYPYYLQEIHTLLNKGQHNFKLYQRFEDILKKKIDRKGLSIFRKNKSDAEEEDPYEVISKPKEESGQGGENQERENQEEEDQEGIKNDNKDNLHQIITTSSEVEDGQGEKQQRENNEQHDNLYQYVSDSPKEKDEEQDNNEHKKNSRYEVINELKAELKEQAEDQSDIYDNPDEDEDDDITNENYTESRDEGPENERVDLGESSFEGIQDISIVFVEALICSVDDQVMDHKDCENMLQTGINSQQIQLSDCQTAFEECSSQRWITDTTQLHLLGQKFWVDVFTAPICMDKALQLLIQEKVHSELFIQWQSDCLKGEVMPKECFEQRLADYIKGKEVFWFHFIIKLKNTLVNETSLDEDLGTRIFHIVVKKTTVKPKTIKGLIKGMDISKADKKILLSYMKS</sequence>
<feature type="domain" description="Ig-like" evidence="14">
    <location>
        <begin position="40"/>
        <end position="119"/>
    </location>
</feature>
<dbReference type="InterPro" id="IPR036179">
    <property type="entry name" value="Ig-like_dom_sf"/>
</dbReference>
<dbReference type="SMART" id="SM00409">
    <property type="entry name" value="IG"/>
    <property type="match status" value="2"/>
</dbReference>
<organism evidence="15 16">
    <name type="scientific">Holothuria leucospilota</name>
    <name type="common">Black long sea cucumber</name>
    <name type="synonym">Mertensiothuria leucospilota</name>
    <dbReference type="NCBI Taxonomy" id="206669"/>
    <lineage>
        <taxon>Eukaryota</taxon>
        <taxon>Metazoa</taxon>
        <taxon>Echinodermata</taxon>
        <taxon>Eleutherozoa</taxon>
        <taxon>Echinozoa</taxon>
        <taxon>Holothuroidea</taxon>
        <taxon>Aspidochirotacea</taxon>
        <taxon>Aspidochirotida</taxon>
        <taxon>Holothuriidae</taxon>
        <taxon>Holothuria</taxon>
    </lineage>
</organism>
<dbReference type="EMBL" id="JAIZAY010000010">
    <property type="protein sequence ID" value="KAJ8034579.1"/>
    <property type="molecule type" value="Genomic_DNA"/>
</dbReference>
<dbReference type="GO" id="GO:0071222">
    <property type="term" value="P:cellular response to lipopolysaccharide"/>
    <property type="evidence" value="ECO:0007669"/>
    <property type="project" value="TreeGrafter"/>
</dbReference>
<dbReference type="Proteomes" id="UP001152320">
    <property type="component" value="Chromosome 10"/>
</dbReference>
<keyword evidence="6 12" id="KW-0472">Membrane</keyword>
<dbReference type="PANTHER" id="PTHR25466:SF9">
    <property type="entry name" value="FIBRONECTIN TYPE-III DOMAIN-CONTAINING PROTEIN"/>
    <property type="match status" value="1"/>
</dbReference>
<dbReference type="Gene3D" id="2.60.40.10">
    <property type="entry name" value="Immunoglobulins"/>
    <property type="match status" value="3"/>
</dbReference>
<feature type="compositionally biased region" description="Acidic residues" evidence="11">
    <location>
        <begin position="806"/>
        <end position="824"/>
    </location>
</feature>
<feature type="compositionally biased region" description="Basic and acidic residues" evidence="11">
    <location>
        <begin position="702"/>
        <end position="718"/>
    </location>
</feature>
<reference evidence="15" key="1">
    <citation type="submission" date="2021-10" db="EMBL/GenBank/DDBJ databases">
        <title>Tropical sea cucumber genome reveals ecological adaptation and Cuvierian tubules defense mechanism.</title>
        <authorList>
            <person name="Chen T."/>
        </authorList>
    </citation>
    <scope>NUCLEOTIDE SEQUENCE</scope>
    <source>
        <strain evidence="15">Nanhai2018</strain>
        <tissue evidence="15">Muscle</tissue>
    </source>
</reference>
<feature type="transmembrane region" description="Helical" evidence="12">
    <location>
        <begin position="466"/>
        <end position="489"/>
    </location>
</feature>
<evidence type="ECO:0000256" key="3">
    <source>
        <dbReference type="ARBA" id="ARBA00022692"/>
    </source>
</evidence>
<feature type="compositionally biased region" description="Basic and acidic residues" evidence="11">
    <location>
        <begin position="750"/>
        <end position="763"/>
    </location>
</feature>
<feature type="compositionally biased region" description="Basic and acidic residues" evidence="11">
    <location>
        <begin position="829"/>
        <end position="841"/>
    </location>
</feature>
<evidence type="ECO:0000256" key="11">
    <source>
        <dbReference type="SAM" id="MobiDB-lite"/>
    </source>
</evidence>
<dbReference type="InterPro" id="IPR007110">
    <property type="entry name" value="Ig-like_dom"/>
</dbReference>
<accession>A0A9Q1BXW7</accession>
<feature type="region of interest" description="Disordered" evidence="11">
    <location>
        <begin position="691"/>
        <end position="764"/>
    </location>
</feature>
<evidence type="ECO:0000256" key="10">
    <source>
        <dbReference type="ARBA" id="ARBA00023319"/>
    </source>
</evidence>
<evidence type="ECO:0000256" key="2">
    <source>
        <dbReference type="ARBA" id="ARBA00022475"/>
    </source>
</evidence>
<dbReference type="PROSITE" id="PS50835">
    <property type="entry name" value="IG_LIKE"/>
    <property type="match status" value="2"/>
</dbReference>
<feature type="compositionally biased region" description="Basic and acidic residues" evidence="11">
    <location>
        <begin position="726"/>
        <end position="736"/>
    </location>
</feature>
<comment type="caution">
    <text evidence="15">The sequence shown here is derived from an EMBL/GenBank/DDBJ whole genome shotgun (WGS) entry which is preliminary data.</text>
</comment>
<feature type="region of interest" description="Disordered" evidence="11">
    <location>
        <begin position="804"/>
        <end position="841"/>
    </location>
</feature>
<protein>
    <recommendedName>
        <fullName evidence="14">Ig-like domain-containing protein</fullName>
    </recommendedName>
</protein>
<dbReference type="InterPro" id="IPR013783">
    <property type="entry name" value="Ig-like_fold"/>
</dbReference>
<evidence type="ECO:0000256" key="9">
    <source>
        <dbReference type="ARBA" id="ARBA00023180"/>
    </source>
</evidence>
<keyword evidence="7" id="KW-1015">Disulfide bond</keyword>
<evidence type="ECO:0000256" key="6">
    <source>
        <dbReference type="ARBA" id="ARBA00023136"/>
    </source>
</evidence>
<dbReference type="InterPro" id="IPR051713">
    <property type="entry name" value="T-cell_Activation_Regulation"/>
</dbReference>
<comment type="subcellular location">
    <subcellularLocation>
        <location evidence="1">Cell membrane</location>
        <topology evidence="1">Single-pass type I membrane protein</topology>
    </subcellularLocation>
</comment>
<proteinExistence type="predicted"/>
<gene>
    <name evidence="15" type="ORF">HOLleu_21480</name>
</gene>
<evidence type="ECO:0000256" key="1">
    <source>
        <dbReference type="ARBA" id="ARBA00004251"/>
    </source>
</evidence>
<evidence type="ECO:0000256" key="13">
    <source>
        <dbReference type="SAM" id="SignalP"/>
    </source>
</evidence>
<keyword evidence="10" id="KW-0393">Immunoglobulin domain</keyword>
<dbReference type="GO" id="GO:0009897">
    <property type="term" value="C:external side of plasma membrane"/>
    <property type="evidence" value="ECO:0007669"/>
    <property type="project" value="TreeGrafter"/>
</dbReference>
<dbReference type="OrthoDB" id="9442762at2759"/>
<evidence type="ECO:0000259" key="14">
    <source>
        <dbReference type="PROSITE" id="PS50835"/>
    </source>
</evidence>
<dbReference type="PANTHER" id="PTHR25466">
    <property type="entry name" value="T-LYMPHOCYTE ACTIVATION ANTIGEN"/>
    <property type="match status" value="1"/>
</dbReference>
<name>A0A9Q1BXW7_HOLLE</name>
<feature type="chain" id="PRO_5040236195" description="Ig-like domain-containing protein" evidence="13">
    <location>
        <begin position="28"/>
        <end position="1044"/>
    </location>
</feature>